<feature type="transmembrane region" description="Helical" evidence="10">
    <location>
        <begin position="384"/>
        <end position="407"/>
    </location>
</feature>
<feature type="domain" description="Potassium channel" evidence="11">
    <location>
        <begin position="273"/>
        <end position="330"/>
    </location>
</feature>
<proteinExistence type="inferred from homology"/>
<feature type="transmembrane region" description="Helical" evidence="10">
    <location>
        <begin position="167"/>
        <end position="191"/>
    </location>
</feature>
<accession>A0A915PBN4</accession>
<keyword evidence="7 8" id="KW-0407">Ion channel</keyword>
<evidence type="ECO:0000313" key="12">
    <source>
        <dbReference type="Proteomes" id="UP000887581"/>
    </source>
</evidence>
<evidence type="ECO:0000259" key="11">
    <source>
        <dbReference type="Pfam" id="PF07885"/>
    </source>
</evidence>
<evidence type="ECO:0000256" key="8">
    <source>
        <dbReference type="RuleBase" id="RU003857"/>
    </source>
</evidence>
<dbReference type="GO" id="GO:0022841">
    <property type="term" value="F:potassium ion leak channel activity"/>
    <property type="evidence" value="ECO:0007669"/>
    <property type="project" value="TreeGrafter"/>
</dbReference>
<feature type="transmembrane region" description="Helical" evidence="10">
    <location>
        <begin position="275"/>
        <end position="293"/>
    </location>
</feature>
<dbReference type="Proteomes" id="UP000887581">
    <property type="component" value="Unplaced"/>
</dbReference>
<dbReference type="PANTHER" id="PTHR11003">
    <property type="entry name" value="POTASSIUM CHANNEL, SUBFAMILY K"/>
    <property type="match status" value="1"/>
</dbReference>
<feature type="compositionally biased region" description="Polar residues" evidence="9">
    <location>
        <begin position="37"/>
        <end position="47"/>
    </location>
</feature>
<evidence type="ECO:0000313" key="13">
    <source>
        <dbReference type="WBParaSite" id="sdigi.contig10.g1133.t1"/>
    </source>
</evidence>
<organism evidence="12 13">
    <name type="scientific">Setaria digitata</name>
    <dbReference type="NCBI Taxonomy" id="48799"/>
    <lineage>
        <taxon>Eukaryota</taxon>
        <taxon>Metazoa</taxon>
        <taxon>Ecdysozoa</taxon>
        <taxon>Nematoda</taxon>
        <taxon>Chromadorea</taxon>
        <taxon>Rhabditida</taxon>
        <taxon>Spirurina</taxon>
        <taxon>Spiruromorpha</taxon>
        <taxon>Filarioidea</taxon>
        <taxon>Setariidae</taxon>
        <taxon>Setaria</taxon>
    </lineage>
</organism>
<dbReference type="Pfam" id="PF07885">
    <property type="entry name" value="Ion_trans_2"/>
    <property type="match status" value="2"/>
</dbReference>
<evidence type="ECO:0000256" key="5">
    <source>
        <dbReference type="ARBA" id="ARBA00023065"/>
    </source>
</evidence>
<dbReference type="WBParaSite" id="sdigi.contig10.g1133.t1">
    <property type="protein sequence ID" value="sdigi.contig10.g1133.t1"/>
    <property type="gene ID" value="sdigi.contig10.g1133"/>
</dbReference>
<dbReference type="AlphaFoldDB" id="A0A915PBN4"/>
<evidence type="ECO:0000256" key="9">
    <source>
        <dbReference type="SAM" id="MobiDB-lite"/>
    </source>
</evidence>
<reference evidence="13" key="1">
    <citation type="submission" date="2022-11" db="UniProtKB">
        <authorList>
            <consortium name="WormBaseParasite"/>
        </authorList>
    </citation>
    <scope>IDENTIFICATION</scope>
</reference>
<name>A0A915PBN4_9BILA</name>
<dbReference type="PANTHER" id="PTHR11003:SF310">
    <property type="entry name" value="UNCOORDINATED PROTEIN 58"/>
    <property type="match status" value="1"/>
</dbReference>
<evidence type="ECO:0000256" key="7">
    <source>
        <dbReference type="ARBA" id="ARBA00023303"/>
    </source>
</evidence>
<evidence type="ECO:0000256" key="6">
    <source>
        <dbReference type="ARBA" id="ARBA00023136"/>
    </source>
</evidence>
<evidence type="ECO:0000256" key="10">
    <source>
        <dbReference type="SAM" id="Phobius"/>
    </source>
</evidence>
<evidence type="ECO:0000256" key="2">
    <source>
        <dbReference type="ARBA" id="ARBA00022448"/>
    </source>
</evidence>
<comment type="similarity">
    <text evidence="8">Belongs to the two pore domain potassium channel (TC 1.A.1.8) family.</text>
</comment>
<sequence>MFFYSAQTRALSLRRLSIAPQGTETRLVRQITEVITKQSTPSSVTENGQEREDRGSEQREENLNLQRNLTIRSSSLANTLRYSASDIRIARRSNKHYYRRPTITIQSDGRITIDHVTTRWDGIPLTSQSALLDTEDGATVITETMKEDETGESKSCSERTGKLFKILIPHVILVTVLIGYLCLGAWILMALETSTELMARSRKLMHLSNIMTNFTADSWRILNEAQLGIRSVDRSEWDAIFREYMVSIAETVDDRRPIRKELREPDDIDNMHNKWTFPTALLYVLTVLTTCGYGEVSVDTDLGKIFAVAFALVGIPLMFITAADIGKFLSETLLRFVSNWNKMSHKIKQILFRKRYMRRKSLQSTNGHSDVIDIFGVEGSDEKLWFPIGAYVSCICLYCSMGSAMFINWERSWSFLHAFHFGFNLIVTVGLGDIVVVDYIFLSLIVAFVIVVSVPVTVIIANTYGNIFLSQQPVLQASAEKVELMVMLGLIFGARICTYAYVISFAAGLSVVTMCIDLASTHLKAYFTRFHYFGRAKKFLGMSEELKEIVVLLRAMRRKKGGKVTWNDVRAFLDNELRDRPFEPHELLMKLRFIDETSSGMSTIRHNSFQSDFFRDTEYLRRITALRPEQPAYL</sequence>
<keyword evidence="3 8" id="KW-0812">Transmembrane</keyword>
<dbReference type="GO" id="GO:0015271">
    <property type="term" value="F:outward rectifier potassium channel activity"/>
    <property type="evidence" value="ECO:0007669"/>
    <property type="project" value="TreeGrafter"/>
</dbReference>
<keyword evidence="6 10" id="KW-0472">Membrane</keyword>
<feature type="transmembrane region" description="Helical" evidence="10">
    <location>
        <begin position="305"/>
        <end position="323"/>
    </location>
</feature>
<keyword evidence="12" id="KW-1185">Reference proteome</keyword>
<protein>
    <submittedName>
        <fullName evidence="13">Potassium channel domain-containing protein</fullName>
    </submittedName>
</protein>
<feature type="transmembrane region" description="Helical" evidence="10">
    <location>
        <begin position="414"/>
        <end position="434"/>
    </location>
</feature>
<keyword evidence="5 8" id="KW-0406">Ion transport</keyword>
<feature type="region of interest" description="Disordered" evidence="9">
    <location>
        <begin position="37"/>
        <end position="61"/>
    </location>
</feature>
<feature type="transmembrane region" description="Helical" evidence="10">
    <location>
        <begin position="508"/>
        <end position="527"/>
    </location>
</feature>
<dbReference type="InterPro" id="IPR013099">
    <property type="entry name" value="K_chnl_dom"/>
</dbReference>
<dbReference type="Gene3D" id="1.10.287.70">
    <property type="match status" value="1"/>
</dbReference>
<feature type="compositionally biased region" description="Basic and acidic residues" evidence="9">
    <location>
        <begin position="48"/>
        <end position="61"/>
    </location>
</feature>
<evidence type="ECO:0000256" key="1">
    <source>
        <dbReference type="ARBA" id="ARBA00004141"/>
    </source>
</evidence>
<feature type="transmembrane region" description="Helical" evidence="10">
    <location>
        <begin position="440"/>
        <end position="461"/>
    </location>
</feature>
<keyword evidence="4 10" id="KW-1133">Transmembrane helix</keyword>
<keyword evidence="2 8" id="KW-0813">Transport</keyword>
<dbReference type="GO" id="GO:0005886">
    <property type="term" value="C:plasma membrane"/>
    <property type="evidence" value="ECO:0007669"/>
    <property type="project" value="TreeGrafter"/>
</dbReference>
<evidence type="ECO:0000256" key="3">
    <source>
        <dbReference type="ARBA" id="ARBA00022692"/>
    </source>
</evidence>
<feature type="domain" description="Potassium channel" evidence="11">
    <location>
        <begin position="394"/>
        <end position="468"/>
    </location>
</feature>
<dbReference type="SUPFAM" id="SSF81324">
    <property type="entry name" value="Voltage-gated potassium channels"/>
    <property type="match status" value="2"/>
</dbReference>
<dbReference type="PRINTS" id="PR01333">
    <property type="entry name" value="2POREKCHANEL"/>
</dbReference>
<evidence type="ECO:0000256" key="4">
    <source>
        <dbReference type="ARBA" id="ARBA00022989"/>
    </source>
</evidence>
<dbReference type="InterPro" id="IPR003280">
    <property type="entry name" value="2pore_dom_K_chnl"/>
</dbReference>
<dbReference type="GO" id="GO:0030322">
    <property type="term" value="P:stabilization of membrane potential"/>
    <property type="evidence" value="ECO:0007669"/>
    <property type="project" value="TreeGrafter"/>
</dbReference>
<comment type="subcellular location">
    <subcellularLocation>
        <location evidence="1">Membrane</location>
        <topology evidence="1">Multi-pass membrane protein</topology>
    </subcellularLocation>
</comment>